<evidence type="ECO:0007829" key="4">
    <source>
        <dbReference type="PDB" id="7Y4L"/>
    </source>
</evidence>
<dbReference type="EMDB" id="EMD-33658"/>
<comment type="caution">
    <text evidence="1">The sequence shown here is derived from an EMBL/GenBank/DDBJ whole genome shotgun (WGS) entry which is preliminary data.</text>
</comment>
<reference evidence="2" key="1">
    <citation type="journal article" date="2019" name="Nat. Commun.">
        <title>Expansion of phycobilisome linker gene families in mesophilic red algae.</title>
        <authorList>
            <person name="Lee J."/>
            <person name="Kim D."/>
            <person name="Bhattacharya D."/>
            <person name="Yoon H.S."/>
        </authorList>
    </citation>
    <scope>NUCLEOTIDE SEQUENCE [LARGE SCALE GENOMIC DNA]</scope>
    <source>
        <strain evidence="2">CCMP 1328</strain>
    </source>
</reference>
<evidence type="ECO:0000313" key="1">
    <source>
        <dbReference type="EMBL" id="KAA8494272.1"/>
    </source>
</evidence>
<reference evidence="3" key="2">
    <citation type="journal article" date="2023" name="Commun. Biol.">
        <title>The structural basis for light acclimation in phycobilisome light harvesting systems systems in Porphyridium purpureum.</title>
        <authorList>
            <person name="Dodson E.J."/>
            <person name="Ma J."/>
            <person name="Suissa Szlejf M."/>
            <person name="Maroudas-Sklare N."/>
            <person name="Paltiel Y."/>
            <person name="Adir N."/>
            <person name="Sun S."/>
            <person name="Sui S.F."/>
            <person name="Keren N."/>
        </authorList>
    </citation>
    <scope>STRUCTURE BY ELECTRON MICROSCOPY (3.00 ANGSTROMS)</scope>
</reference>
<keyword evidence="3 4" id="KW-0002">3D-structure</keyword>
<dbReference type="PDB" id="7Y7A">
    <property type="method" value="EM"/>
    <property type="resolution" value="4.30 A"/>
    <property type="chains" value="2B/2d/ZB/Zd=1-159"/>
</dbReference>
<dbReference type="PDB" id="7Y5E">
    <property type="method" value="EM"/>
    <property type="resolution" value="3.30 A"/>
    <property type="chains" value="23/Z3=1-159"/>
</dbReference>
<dbReference type="OrthoDB" id="10326781at2759"/>
<sequence length="159" mass="16895">MAFVACGPLRAGEGGARLGARKAACSMQLAPPGIPPGEDARNNQSLRQYVARPVETYQKRSFATPLPLTWTGETETVGAFDVVVPPQEKDLPVSGEATSAFVKYSDMVRAERKAALQALLSASAAGEGRPTCGAEGRKFVSNANPVLVNGVKCVEYWRK</sequence>
<protein>
    <submittedName>
        <fullName evidence="1">Uncharacterized protein</fullName>
    </submittedName>
</protein>
<proteinExistence type="evidence at protein level"/>
<dbReference type="EMBL" id="VRMN01000005">
    <property type="protein sequence ID" value="KAA8494272.1"/>
    <property type="molecule type" value="Genomic_DNA"/>
</dbReference>
<evidence type="ECO:0007829" key="3">
    <source>
        <dbReference type="PDB" id="7EZX"/>
    </source>
</evidence>
<dbReference type="Proteomes" id="UP000324585">
    <property type="component" value="Unassembled WGS sequence"/>
</dbReference>
<dbReference type="PDB" id="7Y4L">
    <property type="method" value="EM"/>
    <property type="resolution" value="3.30 A"/>
    <property type="chains" value="23/Z3=1-159"/>
</dbReference>
<organism evidence="1 2">
    <name type="scientific">Porphyridium purpureum</name>
    <name type="common">Red alga</name>
    <name type="synonym">Porphyridium cruentum</name>
    <dbReference type="NCBI Taxonomy" id="35688"/>
    <lineage>
        <taxon>Eukaryota</taxon>
        <taxon>Rhodophyta</taxon>
        <taxon>Bangiophyceae</taxon>
        <taxon>Porphyridiales</taxon>
        <taxon>Porphyridiaceae</taxon>
        <taxon>Porphyridium</taxon>
    </lineage>
</organism>
<accession>A0A5J4YTV6</accession>
<name>A0A5J4YTV6_PORPP</name>
<reference evidence="4 5" key="3">
    <citation type="journal article" date="2023" name="Nature">
        <title>In situ structure of the red algal phycobilisome-PSII-PSI-LHC megacomplex.</title>
        <authorList>
            <person name="You X."/>
            <person name="Zhang X."/>
            <person name="Cheng J."/>
            <person name="Xiao Y."/>
            <person name="Ma J."/>
            <person name="Sun S."/>
            <person name="Zhang X."/>
            <person name="Wang H.W."/>
            <person name="Sui S.F."/>
        </authorList>
    </citation>
    <scope>STRUCTURE BY ELECTRON MICROSCOPY (3.30 ANGSTROMS)</scope>
</reference>
<evidence type="ECO:0007829" key="5">
    <source>
        <dbReference type="PDB" id="7Y5E"/>
    </source>
</evidence>
<dbReference type="PDB" id="7EZX">
    <property type="method" value="EM"/>
    <property type="resolution" value="3.00 A"/>
    <property type="chains" value="2P/ZP=1-159"/>
</dbReference>
<dbReference type="AlphaFoldDB" id="A0A5J4YTV6"/>
<dbReference type="EMDB" id="EMD-31393"/>
<dbReference type="EMDB" id="EMD-33618"/>
<gene>
    <name evidence="1" type="ORF">FVE85_4247</name>
</gene>
<keyword evidence="2" id="KW-1185">Reference proteome</keyword>
<evidence type="ECO:0000313" key="2">
    <source>
        <dbReference type="Proteomes" id="UP000324585"/>
    </source>
</evidence>
<dbReference type="OMA" id="IRCVEYW"/>